<comment type="caution">
    <text evidence="3">The sequence shown here is derived from an EMBL/GenBank/DDBJ whole genome shotgun (WGS) entry which is preliminary data.</text>
</comment>
<feature type="non-terminal residue" evidence="3">
    <location>
        <position position="1"/>
    </location>
</feature>
<evidence type="ECO:0000259" key="2">
    <source>
        <dbReference type="Pfam" id="PF00441"/>
    </source>
</evidence>
<dbReference type="EMBL" id="BARV01045440">
    <property type="protein sequence ID" value="GAI68901.1"/>
    <property type="molecule type" value="Genomic_DNA"/>
</dbReference>
<dbReference type="GO" id="GO:0016627">
    <property type="term" value="F:oxidoreductase activity, acting on the CH-CH group of donors"/>
    <property type="evidence" value="ECO:0007669"/>
    <property type="project" value="InterPro"/>
</dbReference>
<sequence>QRQAPLEGHPSSHVYLLARAAFEEALKYTRDRVQGGKPLIEHDVVKLRLSDMFLK</sequence>
<evidence type="ECO:0000313" key="3">
    <source>
        <dbReference type="EMBL" id="GAI68901.1"/>
    </source>
</evidence>
<dbReference type="AlphaFoldDB" id="X1RPI4"/>
<dbReference type="Gene3D" id="1.20.140.10">
    <property type="entry name" value="Butyryl-CoA Dehydrogenase, subunit A, domain 3"/>
    <property type="match status" value="1"/>
</dbReference>
<proteinExistence type="predicted"/>
<evidence type="ECO:0000256" key="1">
    <source>
        <dbReference type="ARBA" id="ARBA00022630"/>
    </source>
</evidence>
<dbReference type="InterPro" id="IPR009075">
    <property type="entry name" value="AcylCo_DH/oxidase_C"/>
</dbReference>
<protein>
    <recommendedName>
        <fullName evidence="2">Acyl-CoA dehydrogenase/oxidase C-terminal domain-containing protein</fullName>
    </recommendedName>
</protein>
<keyword evidence="1" id="KW-0285">Flavoprotein</keyword>
<feature type="non-terminal residue" evidence="3">
    <location>
        <position position="55"/>
    </location>
</feature>
<dbReference type="SUPFAM" id="SSF47203">
    <property type="entry name" value="Acyl-CoA dehydrogenase C-terminal domain-like"/>
    <property type="match status" value="1"/>
</dbReference>
<accession>X1RPI4</accession>
<name>X1RPI4_9ZZZZ</name>
<gene>
    <name evidence="3" type="ORF">S06H3_66563</name>
</gene>
<dbReference type="InterPro" id="IPR036250">
    <property type="entry name" value="AcylCo_DH-like_C"/>
</dbReference>
<feature type="domain" description="Acyl-CoA dehydrogenase/oxidase C-terminal" evidence="2">
    <location>
        <begin position="16"/>
        <end position="52"/>
    </location>
</feature>
<dbReference type="Pfam" id="PF00441">
    <property type="entry name" value="Acyl-CoA_dh_1"/>
    <property type="match status" value="1"/>
</dbReference>
<organism evidence="3">
    <name type="scientific">marine sediment metagenome</name>
    <dbReference type="NCBI Taxonomy" id="412755"/>
    <lineage>
        <taxon>unclassified sequences</taxon>
        <taxon>metagenomes</taxon>
        <taxon>ecological metagenomes</taxon>
    </lineage>
</organism>
<reference evidence="3" key="1">
    <citation type="journal article" date="2014" name="Front. Microbiol.">
        <title>High frequency of phylogenetically diverse reductive dehalogenase-homologous genes in deep subseafloor sedimentary metagenomes.</title>
        <authorList>
            <person name="Kawai M."/>
            <person name="Futagami T."/>
            <person name="Toyoda A."/>
            <person name="Takaki Y."/>
            <person name="Nishi S."/>
            <person name="Hori S."/>
            <person name="Arai W."/>
            <person name="Tsubouchi T."/>
            <person name="Morono Y."/>
            <person name="Uchiyama I."/>
            <person name="Ito T."/>
            <person name="Fujiyama A."/>
            <person name="Inagaki F."/>
            <person name="Takami H."/>
        </authorList>
    </citation>
    <scope>NUCLEOTIDE SEQUENCE</scope>
    <source>
        <strain evidence="3">Expedition CK06-06</strain>
    </source>
</reference>